<dbReference type="Proteomes" id="UP000823786">
    <property type="component" value="Unassembled WGS sequence"/>
</dbReference>
<gene>
    <name evidence="2" type="ORF">J2Z75_000896</name>
</gene>
<comment type="caution">
    <text evidence="2">The sequence shown here is derived from an EMBL/GenBank/DDBJ whole genome shotgun (WGS) entry which is preliminary data.</text>
</comment>
<proteinExistence type="predicted"/>
<protein>
    <submittedName>
        <fullName evidence="2">Uncharacterized protein</fullName>
    </submittedName>
</protein>
<sequence>MLAIIIPLICLGLIVWVLGTVLWSMRGDKKQSQPEWPPYPLVNASEEEMRRRHLECRDRLSHATFGTKLARDLYRKLMTCEQGSGLIHEFHRDYCGHGLIRTGNAITLREIYDGGHNVGDPIANWEKEADFVAFFARQSDFTCSGWDPNEPVFFTDDQWAQNNQRLTRDVIRKFVKG</sequence>
<name>A0ABS4EHI9_9HYPH</name>
<dbReference type="EMBL" id="JAGGJV010000001">
    <property type="protein sequence ID" value="MBP1857416.1"/>
    <property type="molecule type" value="Genomic_DNA"/>
</dbReference>
<keyword evidence="1" id="KW-0472">Membrane</keyword>
<organism evidence="2 3">
    <name type="scientific">Rhizobium herbae</name>
    <dbReference type="NCBI Taxonomy" id="508661"/>
    <lineage>
        <taxon>Bacteria</taxon>
        <taxon>Pseudomonadati</taxon>
        <taxon>Pseudomonadota</taxon>
        <taxon>Alphaproteobacteria</taxon>
        <taxon>Hyphomicrobiales</taxon>
        <taxon>Rhizobiaceae</taxon>
        <taxon>Rhizobium/Agrobacterium group</taxon>
        <taxon>Rhizobium</taxon>
    </lineage>
</organism>
<evidence type="ECO:0000313" key="3">
    <source>
        <dbReference type="Proteomes" id="UP000823786"/>
    </source>
</evidence>
<dbReference type="RefSeq" id="WP_209848192.1">
    <property type="nucleotide sequence ID" value="NZ_JAGGJV010000001.1"/>
</dbReference>
<accession>A0ABS4EHI9</accession>
<keyword evidence="1" id="KW-0812">Transmembrane</keyword>
<keyword evidence="1" id="KW-1133">Transmembrane helix</keyword>
<feature type="transmembrane region" description="Helical" evidence="1">
    <location>
        <begin position="6"/>
        <end position="25"/>
    </location>
</feature>
<keyword evidence="3" id="KW-1185">Reference proteome</keyword>
<reference evidence="2 3" key="1">
    <citation type="submission" date="2021-03" db="EMBL/GenBank/DDBJ databases">
        <title>Genomic Encyclopedia of Type Strains, Phase IV (KMG-IV): sequencing the most valuable type-strain genomes for metagenomic binning, comparative biology and taxonomic classification.</title>
        <authorList>
            <person name="Goeker M."/>
        </authorList>
    </citation>
    <scope>NUCLEOTIDE SEQUENCE [LARGE SCALE GENOMIC DNA]</scope>
    <source>
        <strain evidence="2 3">DSM 26427</strain>
    </source>
</reference>
<evidence type="ECO:0000313" key="2">
    <source>
        <dbReference type="EMBL" id="MBP1857416.1"/>
    </source>
</evidence>
<evidence type="ECO:0000256" key="1">
    <source>
        <dbReference type="SAM" id="Phobius"/>
    </source>
</evidence>